<dbReference type="Proteomes" id="UP000298050">
    <property type="component" value="Unassembled WGS sequence"/>
</dbReference>
<dbReference type="RefSeq" id="WP_135444191.1">
    <property type="nucleotide sequence ID" value="NZ_SRLE01000008.1"/>
</dbReference>
<evidence type="ECO:0000256" key="1">
    <source>
        <dbReference type="SAM" id="MobiDB-lite"/>
    </source>
</evidence>
<evidence type="ECO:0000313" key="2">
    <source>
        <dbReference type="EMBL" id="TGD72997.1"/>
    </source>
</evidence>
<feature type="compositionally biased region" description="Basic and acidic residues" evidence="1">
    <location>
        <begin position="292"/>
        <end position="303"/>
    </location>
</feature>
<dbReference type="AlphaFoldDB" id="A0A4Z0M0N6"/>
<accession>A0A4Z0M0N6</accession>
<organism evidence="2 3">
    <name type="scientific">Mangrovimicrobium sediminis</name>
    <dbReference type="NCBI Taxonomy" id="2562682"/>
    <lineage>
        <taxon>Bacteria</taxon>
        <taxon>Pseudomonadati</taxon>
        <taxon>Pseudomonadota</taxon>
        <taxon>Gammaproteobacteria</taxon>
        <taxon>Cellvibrionales</taxon>
        <taxon>Halieaceae</taxon>
        <taxon>Mangrovimicrobium</taxon>
    </lineage>
</organism>
<evidence type="ECO:0000313" key="3">
    <source>
        <dbReference type="Proteomes" id="UP000298050"/>
    </source>
</evidence>
<protein>
    <submittedName>
        <fullName evidence="2">Uncharacterized protein</fullName>
    </submittedName>
</protein>
<keyword evidence="3" id="KW-1185">Reference proteome</keyword>
<name>A0A4Z0M0N6_9GAMM</name>
<reference evidence="2 3" key="1">
    <citation type="submission" date="2019-04" db="EMBL/GenBank/DDBJ databases">
        <title>Taxonomy of novel Haliea sp. from mangrove soil of West Coast of India.</title>
        <authorList>
            <person name="Verma A."/>
            <person name="Kumar P."/>
            <person name="Krishnamurthi S."/>
        </authorList>
    </citation>
    <scope>NUCLEOTIDE SEQUENCE [LARGE SCALE GENOMIC DNA]</scope>
    <source>
        <strain evidence="2 3">SAOS-164</strain>
    </source>
</reference>
<proteinExistence type="predicted"/>
<dbReference type="EMBL" id="SRLE01000008">
    <property type="protein sequence ID" value="TGD72997.1"/>
    <property type="molecule type" value="Genomic_DNA"/>
</dbReference>
<gene>
    <name evidence="2" type="ORF">E4634_11970</name>
</gene>
<sequence>MRRRVFRLLRNSTKSRCAIFLGLGQASQKAPENAAAQKRRPDCFTGAGGRQPGLGSGTLFTFAEDESFRELVLRGGLGSNRLERLYRDCAMESVGGVQALAKQSGRRFLRSRVSGSFLRGLSESQFFAQRKMVEFRSSPLTRRSLRPFRRRLHAASGRRASKAPIKGSDPENALFTFADDESFRELVLRGGLGSNRLERLYRDCAMESVGGVQALAKQSGRRFLRSRVSGSFLRGLSESQFFAQRKMVEFRSSPLTRRSLRPFRRRLHAASGRRVSKASAPGPPGKSKAPKKGSDPREGQPRK</sequence>
<feature type="region of interest" description="Disordered" evidence="1">
    <location>
        <begin position="264"/>
        <end position="303"/>
    </location>
</feature>
<comment type="caution">
    <text evidence="2">The sequence shown here is derived from an EMBL/GenBank/DDBJ whole genome shotgun (WGS) entry which is preliminary data.</text>
</comment>
<feature type="region of interest" description="Disordered" evidence="1">
    <location>
        <begin position="31"/>
        <end position="50"/>
    </location>
</feature>